<comment type="caution">
    <text evidence="3">The sequence shown here is derived from an EMBL/GenBank/DDBJ whole genome shotgun (WGS) entry which is preliminary data.</text>
</comment>
<dbReference type="EMBL" id="RCHU01000221">
    <property type="protein sequence ID" value="TKS10922.1"/>
    <property type="molecule type" value="Genomic_DNA"/>
</dbReference>
<dbReference type="PANTHER" id="PTHR33710:SF64">
    <property type="entry name" value="ENDONUCLEASE_EXONUCLEASE_PHOSPHATASE DOMAIN-CONTAINING PROTEIN"/>
    <property type="match status" value="1"/>
</dbReference>
<accession>A0A4U5QJP8</accession>
<dbReference type="STRING" id="43335.A0A4U5QJP8"/>
<protein>
    <recommendedName>
        <fullName evidence="2">Endonuclease/exonuclease/phosphatase domain-containing protein</fullName>
    </recommendedName>
</protein>
<evidence type="ECO:0000259" key="2">
    <source>
        <dbReference type="Pfam" id="PF03372"/>
    </source>
</evidence>
<keyword evidence="1" id="KW-1133">Transmembrane helix</keyword>
<dbReference type="GO" id="GO:0003824">
    <property type="term" value="F:catalytic activity"/>
    <property type="evidence" value="ECO:0007669"/>
    <property type="project" value="InterPro"/>
</dbReference>
<evidence type="ECO:0000313" key="3">
    <source>
        <dbReference type="EMBL" id="TKS10922.1"/>
    </source>
</evidence>
<keyword evidence="1" id="KW-0472">Membrane</keyword>
<proteinExistence type="predicted"/>
<dbReference type="InterPro" id="IPR005135">
    <property type="entry name" value="Endo/exonuclease/phosphatase"/>
</dbReference>
<dbReference type="Pfam" id="PF03372">
    <property type="entry name" value="Exo_endo_phos"/>
    <property type="match status" value="1"/>
</dbReference>
<feature type="transmembrane region" description="Helical" evidence="1">
    <location>
        <begin position="442"/>
        <end position="462"/>
    </location>
</feature>
<dbReference type="SUPFAM" id="SSF56219">
    <property type="entry name" value="DNase I-like"/>
    <property type="match status" value="1"/>
</dbReference>
<dbReference type="InterPro" id="IPR036691">
    <property type="entry name" value="Endo/exonu/phosph_ase_sf"/>
</dbReference>
<sequence>MASTARIVVFWNPATVNVELLGFSAQDLHSPTSPWLILGDFNSLLSQADKHHGEPVSNYETTDFRQCCSDLGLTDLNYSGCHFTWSNGSVWSKLDCVLVNPTWSFANVSAHVQFDNPRAFSDHSPAIVAFLTRQLMGKQSFKFFNMWTNHTSFLELVADQWTYSVYGSPMYILCKRLKNLKGPLRALNKLHYSHISERVARAEATVDTHQTILSNDRDNTHLQAVDKQLRQDLLHLKEAERLFFSQKLKCKFLKECDKGSSFFHALMNRKYRQSYIPTIQRNDGTITTSIDEVGIVFVDFYRQLLGTPKETLPLDVNIVQHGPILDDASHTSLLAPLCSLGVSCFSVVNLSFLLVALAGAAVFVVFSAWDCMRPSLSFLGSSAWFCMPLYVCIYSSENEFSVWQFVVSGLLSLLVGLLSCLAHLLLILGAGCFLWNPIERFVLLLNCWNWVAFGLISRWLAWELVVPSAEGMVS</sequence>
<dbReference type="AlphaFoldDB" id="A0A4U5QJP8"/>
<feature type="transmembrane region" description="Helical" evidence="1">
    <location>
        <begin position="347"/>
        <end position="369"/>
    </location>
</feature>
<feature type="transmembrane region" description="Helical" evidence="1">
    <location>
        <begin position="402"/>
        <end position="435"/>
    </location>
</feature>
<dbReference type="Gene3D" id="3.60.10.10">
    <property type="entry name" value="Endonuclease/exonuclease/phosphatase"/>
    <property type="match status" value="1"/>
</dbReference>
<dbReference type="PANTHER" id="PTHR33710">
    <property type="entry name" value="BNAC02G09200D PROTEIN"/>
    <property type="match status" value="1"/>
</dbReference>
<organism evidence="3">
    <name type="scientific">Populus alba</name>
    <name type="common">White poplar</name>
    <dbReference type="NCBI Taxonomy" id="43335"/>
    <lineage>
        <taxon>Eukaryota</taxon>
        <taxon>Viridiplantae</taxon>
        <taxon>Streptophyta</taxon>
        <taxon>Embryophyta</taxon>
        <taxon>Tracheophyta</taxon>
        <taxon>Spermatophyta</taxon>
        <taxon>Magnoliopsida</taxon>
        <taxon>eudicotyledons</taxon>
        <taxon>Gunneridae</taxon>
        <taxon>Pentapetalae</taxon>
        <taxon>rosids</taxon>
        <taxon>fabids</taxon>
        <taxon>Malpighiales</taxon>
        <taxon>Salicaceae</taxon>
        <taxon>Saliceae</taxon>
        <taxon>Populus</taxon>
    </lineage>
</organism>
<feature type="domain" description="Endonuclease/exonuclease/phosphatase" evidence="2">
    <location>
        <begin position="19"/>
        <end position="123"/>
    </location>
</feature>
<feature type="transmembrane region" description="Helical" evidence="1">
    <location>
        <begin position="376"/>
        <end position="396"/>
    </location>
</feature>
<name>A0A4U5QJP8_POPAL</name>
<evidence type="ECO:0000256" key="1">
    <source>
        <dbReference type="SAM" id="Phobius"/>
    </source>
</evidence>
<keyword evidence="1" id="KW-0812">Transmembrane</keyword>
<gene>
    <name evidence="3" type="ORF">D5086_0000078270</name>
</gene>
<reference evidence="3" key="1">
    <citation type="submission" date="2018-10" db="EMBL/GenBank/DDBJ databases">
        <title>Population genomic analysis revealed the cold adaptation of white poplar.</title>
        <authorList>
            <person name="Liu Y.-J."/>
        </authorList>
    </citation>
    <scope>NUCLEOTIDE SEQUENCE [LARGE SCALE GENOMIC DNA]</scope>
    <source>
        <strain evidence="3">PAL-ZL1</strain>
    </source>
</reference>